<comment type="caution">
    <text evidence="4">The sequence shown here is derived from an EMBL/GenBank/DDBJ whole genome shotgun (WGS) entry which is preliminary data.</text>
</comment>
<accession>A0A7J6KZP6</accession>
<proteinExistence type="predicted"/>
<keyword evidence="5" id="KW-1185">Reference proteome</keyword>
<reference evidence="4 5" key="1">
    <citation type="submission" date="2020-04" db="EMBL/GenBank/DDBJ databases">
        <title>Perkinsus chesapeaki whole genome sequence.</title>
        <authorList>
            <person name="Bogema D.R."/>
        </authorList>
    </citation>
    <scope>NUCLEOTIDE SEQUENCE [LARGE SCALE GENOMIC DNA]</scope>
    <source>
        <strain evidence="4">ATCC PRA-425</strain>
    </source>
</reference>
<dbReference type="EMBL" id="JAAPAO010000931">
    <property type="protein sequence ID" value="KAF4652384.1"/>
    <property type="molecule type" value="Genomic_DNA"/>
</dbReference>
<keyword evidence="3" id="KW-0732">Signal</keyword>
<evidence type="ECO:0000256" key="3">
    <source>
        <dbReference type="SAM" id="SignalP"/>
    </source>
</evidence>
<name>A0A7J6KZP6_PERCH</name>
<keyword evidence="2" id="KW-0812">Transmembrane</keyword>
<organism evidence="4 5">
    <name type="scientific">Perkinsus chesapeaki</name>
    <name type="common">Clam parasite</name>
    <name type="synonym">Perkinsus andrewsi</name>
    <dbReference type="NCBI Taxonomy" id="330153"/>
    <lineage>
        <taxon>Eukaryota</taxon>
        <taxon>Sar</taxon>
        <taxon>Alveolata</taxon>
        <taxon>Perkinsozoa</taxon>
        <taxon>Perkinsea</taxon>
        <taxon>Perkinsida</taxon>
        <taxon>Perkinsidae</taxon>
        <taxon>Perkinsus</taxon>
    </lineage>
</organism>
<feature type="signal peptide" evidence="3">
    <location>
        <begin position="1"/>
        <end position="15"/>
    </location>
</feature>
<evidence type="ECO:0000256" key="1">
    <source>
        <dbReference type="SAM" id="MobiDB-lite"/>
    </source>
</evidence>
<feature type="transmembrane region" description="Helical" evidence="2">
    <location>
        <begin position="98"/>
        <end position="117"/>
    </location>
</feature>
<evidence type="ECO:0000313" key="5">
    <source>
        <dbReference type="Proteomes" id="UP000591131"/>
    </source>
</evidence>
<feature type="chain" id="PRO_5029744596" evidence="3">
    <location>
        <begin position="16"/>
        <end position="149"/>
    </location>
</feature>
<gene>
    <name evidence="4" type="ORF">FOL47_011128</name>
</gene>
<feature type="region of interest" description="Disordered" evidence="1">
    <location>
        <begin position="128"/>
        <end position="149"/>
    </location>
</feature>
<evidence type="ECO:0000256" key="2">
    <source>
        <dbReference type="SAM" id="Phobius"/>
    </source>
</evidence>
<feature type="transmembrane region" description="Helical" evidence="2">
    <location>
        <begin position="34"/>
        <end position="60"/>
    </location>
</feature>
<sequence length="149" mass="15938">MTSPHLLLLLLPLLAVQLYLYTPLALPSDAVSNVAFWILTAILVLSKLYFTITWFLHAFAGVTCLSPKEASLGPSVSLSLVPDGLGLAIKLGHRSTGISIALIAFVAVIVAMGLVNIKRAERSSEAGTLLERPPPYAPHYEDSQDTIAT</sequence>
<keyword evidence="2" id="KW-0472">Membrane</keyword>
<keyword evidence="2" id="KW-1133">Transmembrane helix</keyword>
<protein>
    <submittedName>
        <fullName evidence="4">Uncharacterized protein</fullName>
    </submittedName>
</protein>
<evidence type="ECO:0000313" key="4">
    <source>
        <dbReference type="EMBL" id="KAF4652384.1"/>
    </source>
</evidence>
<dbReference type="Proteomes" id="UP000591131">
    <property type="component" value="Unassembled WGS sequence"/>
</dbReference>
<dbReference type="AlphaFoldDB" id="A0A7J6KZP6"/>